<evidence type="ECO:0000313" key="2">
    <source>
        <dbReference type="Proteomes" id="UP000790709"/>
    </source>
</evidence>
<name>A0ACB8B334_9AGAM</name>
<gene>
    <name evidence="1" type="ORF">BV22DRAFT_1075099</name>
</gene>
<sequence length="272" mass="29925">MTSTTTFTYCPPPTTHTLDTAQRSRLMRSTRKLGAVLGTTPYLLEDDTPLAYTLLPIGPVADAKKLRRQGSIFAHAQSQSVTSFSSASSSAYSHSPSASLVSLPSSFGHSTESLTVPPGLHAASRKTKNQNRPLYLRLNTVPVSPSDLRFASSSPTTLSPHEPTNIAVFPPTPRTPSFTQPSAAEVRRKRMAKLARHLGENVPTELVFPTPASPVKTPEARRRNRRSMSLSVDQANLNAIAHAPVKKQDWVGEWNRDDIRDVQRELRNLRVR</sequence>
<organism evidence="1 2">
    <name type="scientific">Leucogyrophana mollusca</name>
    <dbReference type="NCBI Taxonomy" id="85980"/>
    <lineage>
        <taxon>Eukaryota</taxon>
        <taxon>Fungi</taxon>
        <taxon>Dikarya</taxon>
        <taxon>Basidiomycota</taxon>
        <taxon>Agaricomycotina</taxon>
        <taxon>Agaricomycetes</taxon>
        <taxon>Agaricomycetidae</taxon>
        <taxon>Boletales</taxon>
        <taxon>Boletales incertae sedis</taxon>
        <taxon>Leucogyrophana</taxon>
    </lineage>
</organism>
<evidence type="ECO:0000313" key="1">
    <source>
        <dbReference type="EMBL" id="KAH7919523.1"/>
    </source>
</evidence>
<dbReference type="Proteomes" id="UP000790709">
    <property type="component" value="Unassembled WGS sequence"/>
</dbReference>
<dbReference type="EMBL" id="MU266652">
    <property type="protein sequence ID" value="KAH7919523.1"/>
    <property type="molecule type" value="Genomic_DNA"/>
</dbReference>
<reference evidence="1" key="1">
    <citation type="journal article" date="2021" name="New Phytol.">
        <title>Evolutionary innovations through gain and loss of genes in the ectomycorrhizal Boletales.</title>
        <authorList>
            <person name="Wu G."/>
            <person name="Miyauchi S."/>
            <person name="Morin E."/>
            <person name="Kuo A."/>
            <person name="Drula E."/>
            <person name="Varga T."/>
            <person name="Kohler A."/>
            <person name="Feng B."/>
            <person name="Cao Y."/>
            <person name="Lipzen A."/>
            <person name="Daum C."/>
            <person name="Hundley H."/>
            <person name="Pangilinan J."/>
            <person name="Johnson J."/>
            <person name="Barry K."/>
            <person name="LaButti K."/>
            <person name="Ng V."/>
            <person name="Ahrendt S."/>
            <person name="Min B."/>
            <person name="Choi I.G."/>
            <person name="Park H."/>
            <person name="Plett J.M."/>
            <person name="Magnuson J."/>
            <person name="Spatafora J.W."/>
            <person name="Nagy L.G."/>
            <person name="Henrissat B."/>
            <person name="Grigoriev I.V."/>
            <person name="Yang Z.L."/>
            <person name="Xu J."/>
            <person name="Martin F.M."/>
        </authorList>
    </citation>
    <scope>NUCLEOTIDE SEQUENCE</scope>
    <source>
        <strain evidence="1">KUC20120723A-06</strain>
    </source>
</reference>
<comment type="caution">
    <text evidence="1">The sequence shown here is derived from an EMBL/GenBank/DDBJ whole genome shotgun (WGS) entry which is preliminary data.</text>
</comment>
<proteinExistence type="predicted"/>
<accession>A0ACB8B334</accession>
<keyword evidence="2" id="KW-1185">Reference proteome</keyword>
<protein>
    <submittedName>
        <fullName evidence="1">Uncharacterized protein</fullName>
    </submittedName>
</protein>